<evidence type="ECO:0000256" key="1">
    <source>
        <dbReference type="SAM" id="Phobius"/>
    </source>
</evidence>
<name>A0A927BGN0_9BACT</name>
<sequence>MGNLLIILASVLLWAAVVALICTIVDNLVPGFVRGIAARVAAIFHRAKHQVVRFTRCHGGITITVAALAGWFAYGPILHLFTGDGPDGPALMDVGVFQTILLAIVRAVALYCFSRLLVKRYITPVGRFLFTIRFVRAFYRLTEWQKIIASLWVLSLFVFLATQLTH</sequence>
<organism evidence="2 3">
    <name type="scientific">Hymenobacter montanus</name>
    <dbReference type="NCBI Taxonomy" id="2771359"/>
    <lineage>
        <taxon>Bacteria</taxon>
        <taxon>Pseudomonadati</taxon>
        <taxon>Bacteroidota</taxon>
        <taxon>Cytophagia</taxon>
        <taxon>Cytophagales</taxon>
        <taxon>Hymenobacteraceae</taxon>
        <taxon>Hymenobacter</taxon>
    </lineage>
</organism>
<dbReference type="RefSeq" id="WP_191006517.1">
    <property type="nucleotide sequence ID" value="NZ_JACXAD010000022.1"/>
</dbReference>
<evidence type="ECO:0000313" key="2">
    <source>
        <dbReference type="EMBL" id="MBD2769709.1"/>
    </source>
</evidence>
<keyword evidence="3" id="KW-1185">Reference proteome</keyword>
<feature type="transmembrane region" description="Helical" evidence="1">
    <location>
        <begin position="147"/>
        <end position="165"/>
    </location>
</feature>
<dbReference type="AlphaFoldDB" id="A0A927BGN0"/>
<proteinExistence type="predicted"/>
<evidence type="ECO:0000313" key="3">
    <source>
        <dbReference type="Proteomes" id="UP000612233"/>
    </source>
</evidence>
<reference evidence="2" key="1">
    <citation type="submission" date="2020-09" db="EMBL/GenBank/DDBJ databases">
        <authorList>
            <person name="Kim M.K."/>
        </authorList>
    </citation>
    <scope>NUCLEOTIDE SEQUENCE</scope>
    <source>
        <strain evidence="2">BT664</strain>
    </source>
</reference>
<keyword evidence="1" id="KW-0472">Membrane</keyword>
<gene>
    <name evidence="2" type="ORF">IC235_17605</name>
</gene>
<dbReference type="Proteomes" id="UP000612233">
    <property type="component" value="Unassembled WGS sequence"/>
</dbReference>
<keyword evidence="1" id="KW-0812">Transmembrane</keyword>
<comment type="caution">
    <text evidence="2">The sequence shown here is derived from an EMBL/GenBank/DDBJ whole genome shotgun (WGS) entry which is preliminary data.</text>
</comment>
<keyword evidence="1" id="KW-1133">Transmembrane helix</keyword>
<accession>A0A927BGN0</accession>
<feature type="transmembrane region" description="Helical" evidence="1">
    <location>
        <begin position="94"/>
        <end position="113"/>
    </location>
</feature>
<dbReference type="EMBL" id="JACXAD010000022">
    <property type="protein sequence ID" value="MBD2769709.1"/>
    <property type="molecule type" value="Genomic_DNA"/>
</dbReference>
<feature type="transmembrane region" description="Helical" evidence="1">
    <location>
        <begin position="59"/>
        <end position="82"/>
    </location>
</feature>
<protein>
    <submittedName>
        <fullName evidence="2">Uncharacterized protein</fullName>
    </submittedName>
</protein>